<dbReference type="AlphaFoldDB" id="A0A518EKC7"/>
<dbReference type="InterPro" id="IPR007621">
    <property type="entry name" value="TPM_dom"/>
</dbReference>
<dbReference type="PANTHER" id="PTHR30373:SF2">
    <property type="entry name" value="UPF0603 PROTEIN YGCG"/>
    <property type="match status" value="1"/>
</dbReference>
<keyword evidence="1" id="KW-0472">Membrane</keyword>
<evidence type="ECO:0000256" key="2">
    <source>
        <dbReference type="SAM" id="SignalP"/>
    </source>
</evidence>
<dbReference type="RefSeq" id="WP_419190767.1">
    <property type="nucleotide sequence ID" value="NZ_CP036434.1"/>
</dbReference>
<evidence type="ECO:0000256" key="1">
    <source>
        <dbReference type="SAM" id="Phobius"/>
    </source>
</evidence>
<dbReference type="Pfam" id="PF04536">
    <property type="entry name" value="TPM_phosphatase"/>
    <property type="match status" value="1"/>
</dbReference>
<proteinExistence type="predicted"/>
<feature type="chain" id="PRO_5022205892" description="TPM domain-containing protein" evidence="2">
    <location>
        <begin position="37"/>
        <end position="266"/>
    </location>
</feature>
<feature type="transmembrane region" description="Helical" evidence="1">
    <location>
        <begin position="188"/>
        <end position="206"/>
    </location>
</feature>
<dbReference type="EMBL" id="CP036434">
    <property type="protein sequence ID" value="QDV04538.1"/>
    <property type="molecule type" value="Genomic_DNA"/>
</dbReference>
<sequence precursor="true">MLSTPHRLVSRTLFRHAYWLGAFVAAVLLLSSPAAATQAVPAAEGWVTDLGDLISPAKEIELEALMESYRNGSGHEIAVLTVPSLGGRNIEELALRTAREWKLGREGENDGALLVLAAAERKTRIEVGRGLEGSIPDAIASRILRNILQPRLRAGDVDGGVDAAVRALHAAAGGDYGPVERASSNETFVWQDLLVIGAMILFFVFISRRRRKNPQAWRGGRGGVGPVIIGGPGGFGGGGFGGSSGGGFGGFGGGGGFSGGGASGGW</sequence>
<feature type="signal peptide" evidence="2">
    <location>
        <begin position="1"/>
        <end position="36"/>
    </location>
</feature>
<organism evidence="4 5">
    <name type="scientific">Saltatorellus ferox</name>
    <dbReference type="NCBI Taxonomy" id="2528018"/>
    <lineage>
        <taxon>Bacteria</taxon>
        <taxon>Pseudomonadati</taxon>
        <taxon>Planctomycetota</taxon>
        <taxon>Planctomycetia</taxon>
        <taxon>Planctomycetia incertae sedis</taxon>
        <taxon>Saltatorellus</taxon>
    </lineage>
</organism>
<keyword evidence="1" id="KW-1133">Transmembrane helix</keyword>
<protein>
    <recommendedName>
        <fullName evidence="3">TPM domain-containing protein</fullName>
    </recommendedName>
</protein>
<dbReference type="Gene3D" id="3.10.310.50">
    <property type="match status" value="1"/>
</dbReference>
<evidence type="ECO:0000313" key="4">
    <source>
        <dbReference type="EMBL" id="QDV04538.1"/>
    </source>
</evidence>
<name>A0A518EKC7_9BACT</name>
<gene>
    <name evidence="4" type="ORF">Poly30_00290</name>
</gene>
<feature type="domain" description="TPM" evidence="3">
    <location>
        <begin position="47"/>
        <end position="170"/>
    </location>
</feature>
<reference evidence="4 5" key="1">
    <citation type="submission" date="2019-02" db="EMBL/GenBank/DDBJ databases">
        <title>Deep-cultivation of Planctomycetes and their phenomic and genomic characterization uncovers novel biology.</title>
        <authorList>
            <person name="Wiegand S."/>
            <person name="Jogler M."/>
            <person name="Boedeker C."/>
            <person name="Pinto D."/>
            <person name="Vollmers J."/>
            <person name="Rivas-Marin E."/>
            <person name="Kohn T."/>
            <person name="Peeters S.H."/>
            <person name="Heuer A."/>
            <person name="Rast P."/>
            <person name="Oberbeckmann S."/>
            <person name="Bunk B."/>
            <person name="Jeske O."/>
            <person name="Meyerdierks A."/>
            <person name="Storesund J.E."/>
            <person name="Kallscheuer N."/>
            <person name="Luecker S."/>
            <person name="Lage O.M."/>
            <person name="Pohl T."/>
            <person name="Merkel B.J."/>
            <person name="Hornburger P."/>
            <person name="Mueller R.-W."/>
            <person name="Bruemmer F."/>
            <person name="Labrenz M."/>
            <person name="Spormann A.M."/>
            <person name="Op den Camp H."/>
            <person name="Overmann J."/>
            <person name="Amann R."/>
            <person name="Jetten M.S.M."/>
            <person name="Mascher T."/>
            <person name="Medema M.H."/>
            <person name="Devos D.P."/>
            <person name="Kaster A.-K."/>
            <person name="Ovreas L."/>
            <person name="Rohde M."/>
            <person name="Galperin M.Y."/>
            <person name="Jogler C."/>
        </authorList>
    </citation>
    <scope>NUCLEOTIDE SEQUENCE [LARGE SCALE GENOMIC DNA]</scope>
    <source>
        <strain evidence="4 5">Poly30</strain>
    </source>
</reference>
<keyword evidence="1" id="KW-0812">Transmembrane</keyword>
<dbReference type="PANTHER" id="PTHR30373">
    <property type="entry name" value="UPF0603 PROTEIN YGCG"/>
    <property type="match status" value="1"/>
</dbReference>
<keyword evidence="5" id="KW-1185">Reference proteome</keyword>
<evidence type="ECO:0000313" key="5">
    <source>
        <dbReference type="Proteomes" id="UP000320390"/>
    </source>
</evidence>
<keyword evidence="2" id="KW-0732">Signal</keyword>
<accession>A0A518EKC7</accession>
<dbReference type="Proteomes" id="UP000320390">
    <property type="component" value="Chromosome"/>
</dbReference>
<evidence type="ECO:0000259" key="3">
    <source>
        <dbReference type="Pfam" id="PF04536"/>
    </source>
</evidence>